<comment type="function">
    <text evidence="13">Catalyzes the conversion of dethiobiotin (DTB) to biotin by the insertion of a sulfur atom into dethiobiotin via a radical-based mechanism.</text>
</comment>
<dbReference type="EC" id="2.8.1.6" evidence="3 13"/>
<evidence type="ECO:0000313" key="15">
    <source>
        <dbReference type="EMBL" id="MDV5087648.1"/>
    </source>
</evidence>
<evidence type="ECO:0000256" key="11">
    <source>
        <dbReference type="ARBA" id="ARBA00023014"/>
    </source>
</evidence>
<dbReference type="PIRSF" id="PIRSF001619">
    <property type="entry name" value="Biotin_synth"/>
    <property type="match status" value="1"/>
</dbReference>
<evidence type="ECO:0000256" key="8">
    <source>
        <dbReference type="ARBA" id="ARBA00022723"/>
    </source>
</evidence>
<evidence type="ECO:0000256" key="1">
    <source>
        <dbReference type="ARBA" id="ARBA00004942"/>
    </source>
</evidence>
<dbReference type="RefSeq" id="WP_295190641.1">
    <property type="nucleotide sequence ID" value="NZ_JAWJZA010000005.1"/>
</dbReference>
<dbReference type="PROSITE" id="PS51918">
    <property type="entry name" value="RADICAL_SAM"/>
    <property type="match status" value="1"/>
</dbReference>
<comment type="subunit">
    <text evidence="13">Homodimer.</text>
</comment>
<name>A0ABU3Z6V4_9FIRM</name>
<comment type="caution">
    <text evidence="15">The sequence shown here is derived from an EMBL/GenBank/DDBJ whole genome shotgun (WGS) entry which is preliminary data.</text>
</comment>
<protein>
    <recommendedName>
        <fullName evidence="3 13">Biotin synthase</fullName>
        <ecNumber evidence="3 13">2.8.1.6</ecNumber>
    </recommendedName>
</protein>
<proteinExistence type="inferred from homology"/>
<evidence type="ECO:0000256" key="9">
    <source>
        <dbReference type="ARBA" id="ARBA00022756"/>
    </source>
</evidence>
<keyword evidence="4 13" id="KW-0004">4Fe-4S</keyword>
<evidence type="ECO:0000256" key="13">
    <source>
        <dbReference type="HAMAP-Rule" id="MF_01694"/>
    </source>
</evidence>
<dbReference type="InterPro" id="IPR002684">
    <property type="entry name" value="Biotin_synth/BioAB"/>
</dbReference>
<keyword evidence="11 13" id="KW-0411">Iron-sulfur</keyword>
<evidence type="ECO:0000256" key="12">
    <source>
        <dbReference type="ARBA" id="ARBA00051157"/>
    </source>
</evidence>
<dbReference type="InterPro" id="IPR013785">
    <property type="entry name" value="Aldolase_TIM"/>
</dbReference>
<organism evidence="15 16">
    <name type="scientific">Veillonella absiana</name>
    <dbReference type="NCBI Taxonomy" id="3079305"/>
    <lineage>
        <taxon>Bacteria</taxon>
        <taxon>Bacillati</taxon>
        <taxon>Bacillota</taxon>
        <taxon>Negativicutes</taxon>
        <taxon>Veillonellales</taxon>
        <taxon>Veillonellaceae</taxon>
        <taxon>Veillonella</taxon>
    </lineage>
</organism>
<comment type="pathway">
    <text evidence="1 13">Cofactor biosynthesis; biotin biosynthesis; biotin from 7,8-diaminononanoate: step 2/2.</text>
</comment>
<keyword evidence="10 13" id="KW-0408">Iron</keyword>
<sequence>MAQVAMETQSHVGTSYEKILTYANRVLNGGEITPDEAIELIHTSDEDTMILLAMADKIKQQFNDNTVDLCAIVNARSGKCPENCKFCAQSAHHDTGVQEYPFMDDESILNAARKAKEAGAIRFSIVTSGRNTSNPNEFAQIIRVLKKIREEIGLEICCSLGLLTYDQAVKLKEIGVTRYHSNIETAPSHFKDICSTHNYQDKMSTISNAKKAGIRVCSGGILGLNETLEQRVEMAFELKRLGVDSVPLNILNPIKGTPFEHNKALAPLEILRTFAVFRFILPKALIRTAGGREVNLRDLQAYALTGGLNGLMVCGYLTTDGRSPQDDLQMIQDLELLRNTAQLS</sequence>
<feature type="binding site" evidence="13">
    <location>
        <position position="124"/>
    </location>
    <ligand>
        <name>[2Fe-2S] cluster</name>
        <dbReference type="ChEBI" id="CHEBI:190135"/>
    </ligand>
</feature>
<dbReference type="Pfam" id="PF04055">
    <property type="entry name" value="Radical_SAM"/>
    <property type="match status" value="1"/>
</dbReference>
<dbReference type="SMART" id="SM00729">
    <property type="entry name" value="Elp3"/>
    <property type="match status" value="1"/>
</dbReference>
<dbReference type="SUPFAM" id="SSF102114">
    <property type="entry name" value="Radical SAM enzymes"/>
    <property type="match status" value="1"/>
</dbReference>
<keyword evidence="8 13" id="KW-0479">Metal-binding</keyword>
<dbReference type="PANTHER" id="PTHR22976:SF2">
    <property type="entry name" value="BIOTIN SYNTHASE, MITOCHONDRIAL"/>
    <property type="match status" value="1"/>
</dbReference>
<dbReference type="HAMAP" id="MF_01694">
    <property type="entry name" value="BioB"/>
    <property type="match status" value="1"/>
</dbReference>
<dbReference type="SFLD" id="SFLDS00029">
    <property type="entry name" value="Radical_SAM"/>
    <property type="match status" value="1"/>
</dbReference>
<keyword evidence="16" id="KW-1185">Reference proteome</keyword>
<evidence type="ECO:0000256" key="4">
    <source>
        <dbReference type="ARBA" id="ARBA00022485"/>
    </source>
</evidence>
<dbReference type="Proteomes" id="UP001272515">
    <property type="component" value="Unassembled WGS sequence"/>
</dbReference>
<reference evidence="15 16" key="1">
    <citation type="submission" date="2023-10" db="EMBL/GenBank/DDBJ databases">
        <title>Veillonella sp. nov., isolated from a pig farm feces dump.</title>
        <authorList>
            <person name="Chang Y.-H."/>
        </authorList>
    </citation>
    <scope>NUCLEOTIDE SEQUENCE [LARGE SCALE GENOMIC DNA]</scope>
    <source>
        <strain evidence="15 16">YH-vei2233</strain>
    </source>
</reference>
<comment type="cofactor">
    <cofactor evidence="13">
        <name>[2Fe-2S] cluster</name>
        <dbReference type="ChEBI" id="CHEBI:190135"/>
    </cofactor>
    <text evidence="13">Binds 1 [2Fe-2S] cluster. The cluster is coordinated with 3 cysteines and 1 arginine.</text>
</comment>
<feature type="binding site" evidence="13">
    <location>
        <position position="287"/>
    </location>
    <ligand>
        <name>[2Fe-2S] cluster</name>
        <dbReference type="ChEBI" id="CHEBI:190135"/>
    </ligand>
</feature>
<dbReference type="CDD" id="cd01335">
    <property type="entry name" value="Radical_SAM"/>
    <property type="match status" value="1"/>
</dbReference>
<feature type="binding site" evidence="13">
    <location>
        <position position="84"/>
    </location>
    <ligand>
        <name>[4Fe-4S] cluster</name>
        <dbReference type="ChEBI" id="CHEBI:49883"/>
        <note>4Fe-4S-S-AdoMet</note>
    </ligand>
</feature>
<evidence type="ECO:0000313" key="16">
    <source>
        <dbReference type="Proteomes" id="UP001272515"/>
    </source>
</evidence>
<feature type="binding site" evidence="13">
    <location>
        <position position="87"/>
    </location>
    <ligand>
        <name>[4Fe-4S] cluster</name>
        <dbReference type="ChEBI" id="CHEBI:49883"/>
        <note>4Fe-4S-S-AdoMet</note>
    </ligand>
</feature>
<evidence type="ECO:0000256" key="3">
    <source>
        <dbReference type="ARBA" id="ARBA00012236"/>
    </source>
</evidence>
<evidence type="ECO:0000256" key="10">
    <source>
        <dbReference type="ARBA" id="ARBA00023004"/>
    </source>
</evidence>
<dbReference type="InterPro" id="IPR006638">
    <property type="entry name" value="Elp3/MiaA/NifB-like_rSAM"/>
</dbReference>
<keyword evidence="7 13" id="KW-0001">2Fe-2S</keyword>
<evidence type="ECO:0000256" key="2">
    <source>
        <dbReference type="ARBA" id="ARBA00010765"/>
    </source>
</evidence>
<comment type="similarity">
    <text evidence="2 13">Belongs to the radical SAM superfamily. Biotin synthase family.</text>
</comment>
<dbReference type="InterPro" id="IPR024177">
    <property type="entry name" value="Biotin_synthase"/>
</dbReference>
<evidence type="ECO:0000256" key="5">
    <source>
        <dbReference type="ARBA" id="ARBA00022679"/>
    </source>
</evidence>
<evidence type="ECO:0000256" key="7">
    <source>
        <dbReference type="ARBA" id="ARBA00022714"/>
    </source>
</evidence>
<dbReference type="SFLD" id="SFLDG01278">
    <property type="entry name" value="biotin_synthase_like"/>
    <property type="match status" value="1"/>
</dbReference>
<gene>
    <name evidence="13 15" type="primary">bioB</name>
    <name evidence="15" type="ORF">RVY80_02125</name>
</gene>
<feature type="binding site" evidence="13">
    <location>
        <position position="217"/>
    </location>
    <ligand>
        <name>[2Fe-2S] cluster</name>
        <dbReference type="ChEBI" id="CHEBI:190135"/>
    </ligand>
</feature>
<accession>A0ABU3Z6V4</accession>
<dbReference type="EMBL" id="JAWJZB010000002">
    <property type="protein sequence ID" value="MDV5087648.1"/>
    <property type="molecule type" value="Genomic_DNA"/>
</dbReference>
<dbReference type="Gene3D" id="3.20.20.70">
    <property type="entry name" value="Aldolase class I"/>
    <property type="match status" value="1"/>
</dbReference>
<dbReference type="PANTHER" id="PTHR22976">
    <property type="entry name" value="BIOTIN SYNTHASE"/>
    <property type="match status" value="1"/>
</dbReference>
<feature type="domain" description="Radical SAM core" evidence="14">
    <location>
        <begin position="62"/>
        <end position="292"/>
    </location>
</feature>
<evidence type="ECO:0000259" key="14">
    <source>
        <dbReference type="PROSITE" id="PS51918"/>
    </source>
</evidence>
<feature type="binding site" evidence="13">
    <location>
        <position position="80"/>
    </location>
    <ligand>
        <name>[4Fe-4S] cluster</name>
        <dbReference type="ChEBI" id="CHEBI:49883"/>
        <note>4Fe-4S-S-AdoMet</note>
    </ligand>
</feature>
<dbReference type="InterPro" id="IPR058240">
    <property type="entry name" value="rSAM_sf"/>
</dbReference>
<keyword evidence="9 13" id="KW-0093">Biotin biosynthesis</keyword>
<evidence type="ECO:0000256" key="6">
    <source>
        <dbReference type="ARBA" id="ARBA00022691"/>
    </source>
</evidence>
<comment type="cofactor">
    <cofactor evidence="13">
        <name>[4Fe-4S] cluster</name>
        <dbReference type="ChEBI" id="CHEBI:49883"/>
    </cofactor>
    <text evidence="13">Binds 1 [4Fe-4S] cluster. The cluster is coordinated with 3 cysteines and an exchangeable S-adenosyl-L-methionine.</text>
</comment>
<dbReference type="SFLD" id="SFLDG01060">
    <property type="entry name" value="BATS_domain_containing"/>
    <property type="match status" value="1"/>
</dbReference>
<dbReference type="GO" id="GO:0004076">
    <property type="term" value="F:biotin synthase activity"/>
    <property type="evidence" value="ECO:0007669"/>
    <property type="project" value="UniProtKB-EC"/>
</dbReference>
<keyword evidence="6 13" id="KW-0949">S-adenosyl-L-methionine</keyword>
<dbReference type="InterPro" id="IPR010722">
    <property type="entry name" value="BATS_dom"/>
</dbReference>
<dbReference type="SMART" id="SM00876">
    <property type="entry name" value="BATS"/>
    <property type="match status" value="1"/>
</dbReference>
<dbReference type="Pfam" id="PF06968">
    <property type="entry name" value="BATS"/>
    <property type="match status" value="1"/>
</dbReference>
<keyword evidence="5 13" id="KW-0808">Transferase</keyword>
<dbReference type="NCBIfam" id="TIGR00433">
    <property type="entry name" value="bioB"/>
    <property type="match status" value="1"/>
</dbReference>
<feature type="binding site" evidence="13">
    <location>
        <position position="157"/>
    </location>
    <ligand>
        <name>[2Fe-2S] cluster</name>
        <dbReference type="ChEBI" id="CHEBI:190135"/>
    </ligand>
</feature>
<comment type="catalytic activity">
    <reaction evidence="12 13">
        <text>(4R,5S)-dethiobiotin + (sulfur carrier)-SH + 2 reduced [2Fe-2S]-[ferredoxin] + 2 S-adenosyl-L-methionine = (sulfur carrier)-H + biotin + 2 5'-deoxyadenosine + 2 L-methionine + 2 oxidized [2Fe-2S]-[ferredoxin]</text>
        <dbReference type="Rhea" id="RHEA:22060"/>
        <dbReference type="Rhea" id="RHEA-COMP:10000"/>
        <dbReference type="Rhea" id="RHEA-COMP:10001"/>
        <dbReference type="Rhea" id="RHEA-COMP:14737"/>
        <dbReference type="Rhea" id="RHEA-COMP:14739"/>
        <dbReference type="ChEBI" id="CHEBI:17319"/>
        <dbReference type="ChEBI" id="CHEBI:29917"/>
        <dbReference type="ChEBI" id="CHEBI:33737"/>
        <dbReference type="ChEBI" id="CHEBI:33738"/>
        <dbReference type="ChEBI" id="CHEBI:57586"/>
        <dbReference type="ChEBI" id="CHEBI:57844"/>
        <dbReference type="ChEBI" id="CHEBI:59789"/>
        <dbReference type="ChEBI" id="CHEBI:64428"/>
        <dbReference type="ChEBI" id="CHEBI:149473"/>
        <dbReference type="EC" id="2.8.1.6"/>
    </reaction>
</comment>
<dbReference type="InterPro" id="IPR007197">
    <property type="entry name" value="rSAM"/>
</dbReference>